<feature type="compositionally biased region" description="Polar residues" evidence="1">
    <location>
        <begin position="73"/>
        <end position="82"/>
    </location>
</feature>
<feature type="compositionally biased region" description="Basic and acidic residues" evidence="1">
    <location>
        <begin position="48"/>
        <end position="58"/>
    </location>
</feature>
<name>A0A9P5TDP6_9AGAM</name>
<dbReference type="AlphaFoldDB" id="A0A9P5TDP6"/>
<proteinExistence type="predicted"/>
<comment type="caution">
    <text evidence="2">The sequence shown here is derived from an EMBL/GenBank/DDBJ whole genome shotgun (WGS) entry which is preliminary data.</text>
</comment>
<evidence type="ECO:0000313" key="2">
    <source>
        <dbReference type="EMBL" id="KAF8486287.1"/>
    </source>
</evidence>
<feature type="region of interest" description="Disordered" evidence="1">
    <location>
        <begin position="1"/>
        <end position="162"/>
    </location>
</feature>
<feature type="compositionally biased region" description="Basic and acidic residues" evidence="1">
    <location>
        <begin position="131"/>
        <end position="143"/>
    </location>
</feature>
<organism evidence="2 3">
    <name type="scientific">Russula ochroleuca</name>
    <dbReference type="NCBI Taxonomy" id="152965"/>
    <lineage>
        <taxon>Eukaryota</taxon>
        <taxon>Fungi</taxon>
        <taxon>Dikarya</taxon>
        <taxon>Basidiomycota</taxon>
        <taxon>Agaricomycotina</taxon>
        <taxon>Agaricomycetes</taxon>
        <taxon>Russulales</taxon>
        <taxon>Russulaceae</taxon>
        <taxon>Russula</taxon>
    </lineage>
</organism>
<feature type="compositionally biased region" description="Low complexity" evidence="1">
    <location>
        <begin position="94"/>
        <end position="104"/>
    </location>
</feature>
<feature type="compositionally biased region" description="Polar residues" evidence="1">
    <location>
        <begin position="1"/>
        <end position="13"/>
    </location>
</feature>
<evidence type="ECO:0000256" key="1">
    <source>
        <dbReference type="SAM" id="MobiDB-lite"/>
    </source>
</evidence>
<sequence>MTRQYHQEPNYNSGHHHVYQAPYHYPNPLQQPGPSAQPYKLPPNPRDAYNDRSNEAEYPKTYASGAYPEPYLKSSQKMSNLSAGRPHQQGLQGSYGYPSTGSSSNDRHFYPGGVIGDNYLPPGGGYNAARPQDRKAAGHDRGHNSRPKPPKRPVHPSANTHTPLCRIPHCSNPVFFDRQVNELREWCSDKHMQLAIIHRVEKPCATCQVWPRRKGYKHCSGNLCRNPGLSAHVW</sequence>
<dbReference type="EMBL" id="WHVB01000002">
    <property type="protein sequence ID" value="KAF8486287.1"/>
    <property type="molecule type" value="Genomic_DNA"/>
</dbReference>
<feature type="compositionally biased region" description="Basic residues" evidence="1">
    <location>
        <begin position="144"/>
        <end position="154"/>
    </location>
</feature>
<dbReference type="OrthoDB" id="3215945at2759"/>
<evidence type="ECO:0000313" key="3">
    <source>
        <dbReference type="Proteomes" id="UP000759537"/>
    </source>
</evidence>
<protein>
    <submittedName>
        <fullName evidence="2">Uncharacterized protein</fullName>
    </submittedName>
</protein>
<accession>A0A9P5TDP6</accession>
<keyword evidence="3" id="KW-1185">Reference proteome</keyword>
<dbReference type="Proteomes" id="UP000759537">
    <property type="component" value="Unassembled WGS sequence"/>
</dbReference>
<reference evidence="2" key="2">
    <citation type="journal article" date="2020" name="Nat. Commun.">
        <title>Large-scale genome sequencing of mycorrhizal fungi provides insights into the early evolution of symbiotic traits.</title>
        <authorList>
            <person name="Miyauchi S."/>
            <person name="Kiss E."/>
            <person name="Kuo A."/>
            <person name="Drula E."/>
            <person name="Kohler A."/>
            <person name="Sanchez-Garcia M."/>
            <person name="Morin E."/>
            <person name="Andreopoulos B."/>
            <person name="Barry K.W."/>
            <person name="Bonito G."/>
            <person name="Buee M."/>
            <person name="Carver A."/>
            <person name="Chen C."/>
            <person name="Cichocki N."/>
            <person name="Clum A."/>
            <person name="Culley D."/>
            <person name="Crous P.W."/>
            <person name="Fauchery L."/>
            <person name="Girlanda M."/>
            <person name="Hayes R.D."/>
            <person name="Keri Z."/>
            <person name="LaButti K."/>
            <person name="Lipzen A."/>
            <person name="Lombard V."/>
            <person name="Magnuson J."/>
            <person name="Maillard F."/>
            <person name="Murat C."/>
            <person name="Nolan M."/>
            <person name="Ohm R.A."/>
            <person name="Pangilinan J."/>
            <person name="Pereira M.F."/>
            <person name="Perotto S."/>
            <person name="Peter M."/>
            <person name="Pfister S."/>
            <person name="Riley R."/>
            <person name="Sitrit Y."/>
            <person name="Stielow J.B."/>
            <person name="Szollosi G."/>
            <person name="Zifcakova L."/>
            <person name="Stursova M."/>
            <person name="Spatafora J.W."/>
            <person name="Tedersoo L."/>
            <person name="Vaario L.M."/>
            <person name="Yamada A."/>
            <person name="Yan M."/>
            <person name="Wang P."/>
            <person name="Xu J."/>
            <person name="Bruns T."/>
            <person name="Baldrian P."/>
            <person name="Vilgalys R."/>
            <person name="Dunand C."/>
            <person name="Henrissat B."/>
            <person name="Grigoriev I.V."/>
            <person name="Hibbett D."/>
            <person name="Nagy L.G."/>
            <person name="Martin F.M."/>
        </authorList>
    </citation>
    <scope>NUCLEOTIDE SEQUENCE</scope>
    <source>
        <strain evidence="2">Prilba</strain>
    </source>
</reference>
<reference evidence="2" key="1">
    <citation type="submission" date="2019-10" db="EMBL/GenBank/DDBJ databases">
        <authorList>
            <consortium name="DOE Joint Genome Institute"/>
            <person name="Kuo A."/>
            <person name="Miyauchi S."/>
            <person name="Kiss E."/>
            <person name="Drula E."/>
            <person name="Kohler A."/>
            <person name="Sanchez-Garcia M."/>
            <person name="Andreopoulos B."/>
            <person name="Barry K.W."/>
            <person name="Bonito G."/>
            <person name="Buee M."/>
            <person name="Carver A."/>
            <person name="Chen C."/>
            <person name="Cichocki N."/>
            <person name="Clum A."/>
            <person name="Culley D."/>
            <person name="Crous P.W."/>
            <person name="Fauchery L."/>
            <person name="Girlanda M."/>
            <person name="Hayes R."/>
            <person name="Keri Z."/>
            <person name="LaButti K."/>
            <person name="Lipzen A."/>
            <person name="Lombard V."/>
            <person name="Magnuson J."/>
            <person name="Maillard F."/>
            <person name="Morin E."/>
            <person name="Murat C."/>
            <person name="Nolan M."/>
            <person name="Ohm R."/>
            <person name="Pangilinan J."/>
            <person name="Pereira M."/>
            <person name="Perotto S."/>
            <person name="Peter M."/>
            <person name="Riley R."/>
            <person name="Sitrit Y."/>
            <person name="Stielow B."/>
            <person name="Szollosi G."/>
            <person name="Zifcakova L."/>
            <person name="Stursova M."/>
            <person name="Spatafora J.W."/>
            <person name="Tedersoo L."/>
            <person name="Vaario L.-M."/>
            <person name="Yamada A."/>
            <person name="Yan M."/>
            <person name="Wang P."/>
            <person name="Xu J."/>
            <person name="Bruns T."/>
            <person name="Baldrian P."/>
            <person name="Vilgalys R."/>
            <person name="Henrissat B."/>
            <person name="Grigoriev I.V."/>
            <person name="Hibbett D."/>
            <person name="Nagy L.G."/>
            <person name="Martin F.M."/>
        </authorList>
    </citation>
    <scope>NUCLEOTIDE SEQUENCE</scope>
    <source>
        <strain evidence="2">Prilba</strain>
    </source>
</reference>
<gene>
    <name evidence="2" type="ORF">DFH94DRAFT_178676</name>
</gene>